<protein>
    <submittedName>
        <fullName evidence="5">Cellulose synthase/poly-beta-1,6-N-acetylglucosamine synthase-like glycosyltransferase</fullName>
    </submittedName>
</protein>
<dbReference type="RefSeq" id="WP_048378981.1">
    <property type="nucleotide sequence ID" value="NZ_LDYE01000002.1"/>
</dbReference>
<comment type="caution">
    <text evidence="5">The sequence shown here is derived from an EMBL/GenBank/DDBJ whole genome shotgun (WGS) entry which is preliminary data.</text>
</comment>
<organism evidence="5 6">
    <name type="scientific">Corynebacterium renale</name>
    <dbReference type="NCBI Taxonomy" id="1724"/>
    <lineage>
        <taxon>Bacteria</taxon>
        <taxon>Bacillati</taxon>
        <taxon>Actinomycetota</taxon>
        <taxon>Actinomycetes</taxon>
        <taxon>Mycobacteriales</taxon>
        <taxon>Corynebacteriaceae</taxon>
        <taxon>Corynebacterium</taxon>
    </lineage>
</organism>
<dbReference type="PANTHER" id="PTHR43630:SF1">
    <property type="entry name" value="POLY-BETA-1,6-N-ACETYL-D-GLUCOSAMINE SYNTHASE"/>
    <property type="match status" value="1"/>
</dbReference>
<dbReference type="Pfam" id="PF13641">
    <property type="entry name" value="Glyco_tranf_2_3"/>
    <property type="match status" value="1"/>
</dbReference>
<gene>
    <name evidence="5" type="ORF">ATK06_0398</name>
</gene>
<evidence type="ECO:0000256" key="2">
    <source>
        <dbReference type="ARBA" id="ARBA00022676"/>
    </source>
</evidence>
<evidence type="ECO:0000256" key="1">
    <source>
        <dbReference type="ARBA" id="ARBA00006739"/>
    </source>
</evidence>
<name>A0A2A9DN14_9CORY</name>
<dbReference type="InterPro" id="IPR029044">
    <property type="entry name" value="Nucleotide-diphossugar_trans"/>
</dbReference>
<sequence length="431" mass="47342">MTALSAIGGLLLILSVIFLATFVLRILFVPLAIAHEVADWNRRLKGKDGVLHATPTVTVVVPAYNEEAVLESCVSSIISSGYPALEIIIVSDGSTDATADIGARLAAENPQVRFVHQTNAGKGAALNNGYRKSSGEFLMFVDADSVFTPDTVPEMLRAFRTDDIGAVCGDDRPVNLDRIQTRFLALITYVGTGLVRRAFDILRCVPVISGNCGTFRREALEAVSDERGPFREDTIGEDLELTWRLHRSQWRVAFAPHAVVFAESPSTARDLWKQRVRWARGLLQGIRHHADALVNWRRPIFSAFLWFTVVTMVVVPISQIGLSIAAVCAVIRALVYGTWDALTVGIDVWAILAASGLGLSLALLLISMALSNALYDLRHIWTAPVWPLYSLAMSFTIPRALWLEVQNRPNVWNKPQRTGVISTASETTLTP</sequence>
<comment type="similarity">
    <text evidence="1">Belongs to the glycosyltransferase 2 family.</text>
</comment>
<dbReference type="OrthoDB" id="9797391at2"/>
<dbReference type="PANTHER" id="PTHR43630">
    <property type="entry name" value="POLY-BETA-1,6-N-ACETYL-D-GLUCOSAMINE SYNTHASE"/>
    <property type="match status" value="1"/>
</dbReference>
<proteinExistence type="inferred from homology"/>
<evidence type="ECO:0000313" key="6">
    <source>
        <dbReference type="Proteomes" id="UP000221653"/>
    </source>
</evidence>
<dbReference type="Proteomes" id="UP000221653">
    <property type="component" value="Unassembled WGS sequence"/>
</dbReference>
<keyword evidence="4" id="KW-0812">Transmembrane</keyword>
<keyword evidence="6" id="KW-1185">Reference proteome</keyword>
<keyword evidence="4" id="KW-1133">Transmembrane helix</keyword>
<keyword evidence="3 5" id="KW-0808">Transferase</keyword>
<dbReference type="EMBL" id="PDJF01000001">
    <property type="protein sequence ID" value="PFG27342.1"/>
    <property type="molecule type" value="Genomic_DNA"/>
</dbReference>
<dbReference type="GO" id="GO:0016757">
    <property type="term" value="F:glycosyltransferase activity"/>
    <property type="evidence" value="ECO:0007669"/>
    <property type="project" value="UniProtKB-KW"/>
</dbReference>
<evidence type="ECO:0000256" key="3">
    <source>
        <dbReference type="ARBA" id="ARBA00022679"/>
    </source>
</evidence>
<reference evidence="5 6" key="1">
    <citation type="submission" date="2017-10" db="EMBL/GenBank/DDBJ databases">
        <title>Sequencing the genomes of 1000 actinobacteria strains.</title>
        <authorList>
            <person name="Klenk H.-P."/>
        </authorList>
    </citation>
    <scope>NUCLEOTIDE SEQUENCE [LARGE SCALE GENOMIC DNA]</scope>
    <source>
        <strain evidence="5 6">DSM 20688</strain>
    </source>
</reference>
<dbReference type="Gene3D" id="3.90.550.10">
    <property type="entry name" value="Spore Coat Polysaccharide Biosynthesis Protein SpsA, Chain A"/>
    <property type="match status" value="1"/>
</dbReference>
<keyword evidence="4" id="KW-0472">Membrane</keyword>
<accession>A0A2A9DN14</accession>
<dbReference type="STRING" id="1724.GCA_001044175_00833"/>
<feature type="transmembrane region" description="Helical" evidence="4">
    <location>
        <begin position="348"/>
        <end position="370"/>
    </location>
</feature>
<dbReference type="AlphaFoldDB" id="A0A2A9DN14"/>
<dbReference type="SUPFAM" id="SSF53448">
    <property type="entry name" value="Nucleotide-diphospho-sugar transferases"/>
    <property type="match status" value="1"/>
</dbReference>
<keyword evidence="2" id="KW-0328">Glycosyltransferase</keyword>
<dbReference type="CDD" id="cd06423">
    <property type="entry name" value="CESA_like"/>
    <property type="match status" value="1"/>
</dbReference>
<evidence type="ECO:0000313" key="5">
    <source>
        <dbReference type="EMBL" id="PFG27342.1"/>
    </source>
</evidence>
<feature type="transmembrane region" description="Helical" evidence="4">
    <location>
        <begin position="303"/>
        <end position="336"/>
    </location>
</feature>
<evidence type="ECO:0000256" key="4">
    <source>
        <dbReference type="SAM" id="Phobius"/>
    </source>
</evidence>
<feature type="transmembrane region" description="Helical" evidence="4">
    <location>
        <begin position="6"/>
        <end position="33"/>
    </location>
</feature>